<dbReference type="Proteomes" id="UP000499080">
    <property type="component" value="Unassembled WGS sequence"/>
</dbReference>
<evidence type="ECO:0000313" key="2">
    <source>
        <dbReference type="Proteomes" id="UP000499080"/>
    </source>
</evidence>
<keyword evidence="2" id="KW-1185">Reference proteome</keyword>
<dbReference type="AlphaFoldDB" id="A0A4Y2CBK6"/>
<dbReference type="EMBL" id="BGPR01000172">
    <property type="protein sequence ID" value="GBM01659.1"/>
    <property type="molecule type" value="Genomic_DNA"/>
</dbReference>
<comment type="caution">
    <text evidence="1">The sequence shown here is derived from an EMBL/GenBank/DDBJ whole genome shotgun (WGS) entry which is preliminary data.</text>
</comment>
<evidence type="ECO:0000313" key="1">
    <source>
        <dbReference type="EMBL" id="GBM01659.1"/>
    </source>
</evidence>
<sequence length="108" mass="12329">MHAPKVTRPWLPPFPYNRDSKNMCAMLSLYFFLWRRKLSREKSASNFTRSLAIPVVNLPRMSPNQGQHPPSVFTLHVLALREGPPVPILLIRAAQSHDTTLRKSNLIG</sequence>
<reference evidence="1 2" key="1">
    <citation type="journal article" date="2019" name="Sci. Rep.">
        <title>Orb-weaving spider Araneus ventricosus genome elucidates the spidroin gene catalogue.</title>
        <authorList>
            <person name="Kono N."/>
            <person name="Nakamura H."/>
            <person name="Ohtoshi R."/>
            <person name="Moran D.A.P."/>
            <person name="Shinohara A."/>
            <person name="Yoshida Y."/>
            <person name="Fujiwara M."/>
            <person name="Mori M."/>
            <person name="Tomita M."/>
            <person name="Arakawa K."/>
        </authorList>
    </citation>
    <scope>NUCLEOTIDE SEQUENCE [LARGE SCALE GENOMIC DNA]</scope>
</reference>
<protein>
    <submittedName>
        <fullName evidence="1">Uncharacterized protein</fullName>
    </submittedName>
</protein>
<proteinExistence type="predicted"/>
<accession>A0A4Y2CBK6</accession>
<gene>
    <name evidence="1" type="ORF">AVEN_271920_1</name>
</gene>
<organism evidence="1 2">
    <name type="scientific">Araneus ventricosus</name>
    <name type="common">Orbweaver spider</name>
    <name type="synonym">Epeira ventricosa</name>
    <dbReference type="NCBI Taxonomy" id="182803"/>
    <lineage>
        <taxon>Eukaryota</taxon>
        <taxon>Metazoa</taxon>
        <taxon>Ecdysozoa</taxon>
        <taxon>Arthropoda</taxon>
        <taxon>Chelicerata</taxon>
        <taxon>Arachnida</taxon>
        <taxon>Araneae</taxon>
        <taxon>Araneomorphae</taxon>
        <taxon>Entelegynae</taxon>
        <taxon>Araneoidea</taxon>
        <taxon>Araneidae</taxon>
        <taxon>Araneus</taxon>
    </lineage>
</organism>
<name>A0A4Y2CBK6_ARAVE</name>